<dbReference type="AlphaFoldDB" id="A0A917MFJ5"/>
<gene>
    <name evidence="2" type="ORF">GCM10007415_45470</name>
</gene>
<dbReference type="RefSeq" id="WP_188508439.1">
    <property type="nucleotide sequence ID" value="NZ_BMER01000007.1"/>
</dbReference>
<keyword evidence="3" id="KW-1185">Reference proteome</keyword>
<evidence type="ECO:0000256" key="1">
    <source>
        <dbReference type="SAM" id="MobiDB-lite"/>
    </source>
</evidence>
<evidence type="ECO:0000313" key="2">
    <source>
        <dbReference type="EMBL" id="GGH04133.1"/>
    </source>
</evidence>
<reference evidence="2" key="1">
    <citation type="journal article" date="2014" name="Int. J. Syst. Evol. Microbiol.">
        <title>Complete genome sequence of Corynebacterium casei LMG S-19264T (=DSM 44701T), isolated from a smear-ripened cheese.</title>
        <authorList>
            <consortium name="US DOE Joint Genome Institute (JGI-PGF)"/>
            <person name="Walter F."/>
            <person name="Albersmeier A."/>
            <person name="Kalinowski J."/>
            <person name="Ruckert C."/>
        </authorList>
    </citation>
    <scope>NUCLEOTIDE SEQUENCE</scope>
    <source>
        <strain evidence="2">CGMCC 1.12195</strain>
    </source>
</reference>
<feature type="compositionally biased region" description="Basic and acidic residues" evidence="1">
    <location>
        <begin position="45"/>
        <end position="61"/>
    </location>
</feature>
<accession>A0A917MFJ5</accession>
<dbReference type="Proteomes" id="UP000660862">
    <property type="component" value="Unassembled WGS sequence"/>
</dbReference>
<evidence type="ECO:0000313" key="3">
    <source>
        <dbReference type="Proteomes" id="UP000660862"/>
    </source>
</evidence>
<comment type="caution">
    <text evidence="2">The sequence shown here is derived from an EMBL/GenBank/DDBJ whole genome shotgun (WGS) entry which is preliminary data.</text>
</comment>
<feature type="compositionally biased region" description="Basic and acidic residues" evidence="1">
    <location>
        <begin position="12"/>
        <end position="32"/>
    </location>
</feature>
<protein>
    <submittedName>
        <fullName evidence="2">Uncharacterized protein</fullName>
    </submittedName>
</protein>
<dbReference type="EMBL" id="BMER01000007">
    <property type="protein sequence ID" value="GGH04133.1"/>
    <property type="molecule type" value="Genomic_DNA"/>
</dbReference>
<proteinExistence type="predicted"/>
<feature type="region of interest" description="Disordered" evidence="1">
    <location>
        <begin position="1"/>
        <end position="75"/>
    </location>
</feature>
<organism evidence="2 3">
    <name type="scientific">Parapedobacter pyrenivorans</name>
    <dbReference type="NCBI Taxonomy" id="1305674"/>
    <lineage>
        <taxon>Bacteria</taxon>
        <taxon>Pseudomonadati</taxon>
        <taxon>Bacteroidota</taxon>
        <taxon>Sphingobacteriia</taxon>
        <taxon>Sphingobacteriales</taxon>
        <taxon>Sphingobacteriaceae</taxon>
        <taxon>Parapedobacter</taxon>
    </lineage>
</organism>
<reference evidence="2" key="2">
    <citation type="submission" date="2020-09" db="EMBL/GenBank/DDBJ databases">
        <authorList>
            <person name="Sun Q."/>
            <person name="Zhou Y."/>
        </authorList>
    </citation>
    <scope>NUCLEOTIDE SEQUENCE</scope>
    <source>
        <strain evidence="2">CGMCC 1.12195</strain>
    </source>
</reference>
<name>A0A917MFJ5_9SPHI</name>
<sequence length="75" mass="8350">MTNNKKQQPPVDPERMEKGIAENERAGHEAFDRQQQYDNSDDDDASIRETNDPNEVDREGGDLAGTASGNLDDDD</sequence>